<reference evidence="2" key="1">
    <citation type="submission" date="2021-12" db="EMBL/GenBank/DDBJ databases">
        <title>Convergent genome expansion in fungi linked to evolution of root-endophyte symbiosis.</title>
        <authorList>
            <consortium name="DOE Joint Genome Institute"/>
            <person name="Ke Y.-H."/>
            <person name="Bonito G."/>
            <person name="Liao H.-L."/>
            <person name="Looney B."/>
            <person name="Rojas-Flechas A."/>
            <person name="Nash J."/>
            <person name="Hameed K."/>
            <person name="Schadt C."/>
            <person name="Martin F."/>
            <person name="Crous P.W."/>
            <person name="Miettinen O."/>
            <person name="Magnuson J.K."/>
            <person name="Labbe J."/>
            <person name="Jacobson D."/>
            <person name="Doktycz M.J."/>
            <person name="Veneault-Fourrey C."/>
            <person name="Kuo A."/>
            <person name="Mondo S."/>
            <person name="Calhoun S."/>
            <person name="Riley R."/>
            <person name="Ohm R."/>
            <person name="LaButti K."/>
            <person name="Andreopoulos B."/>
            <person name="Pangilinan J."/>
            <person name="Nolan M."/>
            <person name="Tritt A."/>
            <person name="Clum A."/>
            <person name="Lipzen A."/>
            <person name="Daum C."/>
            <person name="Barry K."/>
            <person name="Grigoriev I.V."/>
            <person name="Vilgalys R."/>
        </authorList>
    </citation>
    <scope>NUCLEOTIDE SEQUENCE</scope>
    <source>
        <strain evidence="2">PMI_201</strain>
    </source>
</reference>
<accession>A0AAD4Q5L1</accession>
<evidence type="ECO:0000313" key="3">
    <source>
        <dbReference type="Proteomes" id="UP001201262"/>
    </source>
</evidence>
<feature type="compositionally biased region" description="Low complexity" evidence="1">
    <location>
        <begin position="211"/>
        <end position="223"/>
    </location>
</feature>
<feature type="compositionally biased region" description="Polar residues" evidence="1">
    <location>
        <begin position="254"/>
        <end position="265"/>
    </location>
</feature>
<dbReference type="RefSeq" id="XP_046077304.1">
    <property type="nucleotide sequence ID" value="XM_046209156.1"/>
</dbReference>
<feature type="compositionally biased region" description="Polar residues" evidence="1">
    <location>
        <begin position="343"/>
        <end position="358"/>
    </location>
</feature>
<feature type="compositionally biased region" description="Basic and acidic residues" evidence="1">
    <location>
        <begin position="1"/>
        <end position="18"/>
    </location>
</feature>
<dbReference type="Proteomes" id="UP001201262">
    <property type="component" value="Unassembled WGS sequence"/>
</dbReference>
<feature type="compositionally biased region" description="Basic residues" evidence="1">
    <location>
        <begin position="27"/>
        <end position="48"/>
    </location>
</feature>
<proteinExistence type="predicted"/>
<evidence type="ECO:0000313" key="2">
    <source>
        <dbReference type="EMBL" id="KAH8704286.1"/>
    </source>
</evidence>
<organism evidence="2 3">
    <name type="scientific">Talaromyces proteolyticus</name>
    <dbReference type="NCBI Taxonomy" id="1131652"/>
    <lineage>
        <taxon>Eukaryota</taxon>
        <taxon>Fungi</taxon>
        <taxon>Dikarya</taxon>
        <taxon>Ascomycota</taxon>
        <taxon>Pezizomycotina</taxon>
        <taxon>Eurotiomycetes</taxon>
        <taxon>Eurotiomycetidae</taxon>
        <taxon>Eurotiales</taxon>
        <taxon>Trichocomaceae</taxon>
        <taxon>Talaromyces</taxon>
        <taxon>Talaromyces sect. Bacilispori</taxon>
    </lineage>
</organism>
<feature type="compositionally biased region" description="Basic and acidic residues" evidence="1">
    <location>
        <begin position="179"/>
        <end position="191"/>
    </location>
</feature>
<dbReference type="AlphaFoldDB" id="A0AAD4Q5L1"/>
<comment type="caution">
    <text evidence="2">The sequence shown here is derived from an EMBL/GenBank/DDBJ whole genome shotgun (WGS) entry which is preliminary data.</text>
</comment>
<dbReference type="GeneID" id="70239443"/>
<sequence>MDRDRGRSMRFDDRRGGESYRPSGRISRSRSRSRRRRPISRSRSRNRSPPRLAADTWVPQSSRHSNRFRSRSPANLRRSRSPPYRPRQRPRSPLGHRSPRHERPRSPFVSSWRSRSPPDYHSSRFGTDASRTSYIPRSPRRDQPSPPGRYRDFPSPSRSTTNRERHPYRQSGGRSRSPYRRDKSSRNDDQKRRTRSPAKLGSSDHLSAHNSASTSRRSSPPATFERPSVTPLGPRSRSPVSSSQLESKPVAKAQASSITSASSPHQSHDNVVHSYSDYTSSDRQLERSDKIASNPVYRDRAEPSPRLSTSIATLDRQDRAKDSNLSDFQGSQQEATPPAAPDISTSVQNRASNTSLLSAPTRPRGAASFHNREPAWSGRRIPPTQQAPPTGPRNRYPPNQPSNDLPRGPSYRYSNGPPPTHPRSSRTNYLAALPPIVPGGKLLPSAIDFMIEKRLLHLESDEAKLADQVMEKQSLKRLGLRDWERLEGESALNALKSELAETHLQRMSEGEGLGGTTAF</sequence>
<dbReference type="EMBL" id="JAJTJA010000002">
    <property type="protein sequence ID" value="KAH8704286.1"/>
    <property type="molecule type" value="Genomic_DNA"/>
</dbReference>
<keyword evidence="3" id="KW-1185">Reference proteome</keyword>
<protein>
    <submittedName>
        <fullName evidence="2">Uncharacterized protein</fullName>
    </submittedName>
</protein>
<evidence type="ECO:0000256" key="1">
    <source>
        <dbReference type="SAM" id="MobiDB-lite"/>
    </source>
</evidence>
<feature type="compositionally biased region" description="Polar residues" evidence="1">
    <location>
        <begin position="325"/>
        <end position="335"/>
    </location>
</feature>
<name>A0AAD4Q5L1_9EURO</name>
<feature type="compositionally biased region" description="Basic and acidic residues" evidence="1">
    <location>
        <begin position="315"/>
        <end position="324"/>
    </location>
</feature>
<gene>
    <name evidence="2" type="ORF">BGW36DRAFT_100723</name>
</gene>
<feature type="region of interest" description="Disordered" evidence="1">
    <location>
        <begin position="1"/>
        <end position="427"/>
    </location>
</feature>